<dbReference type="PANTHER" id="PTHR30288:SF0">
    <property type="entry name" value="FLAGELLAR HOOK-ASSOCIATED PROTEIN 2"/>
    <property type="match status" value="1"/>
</dbReference>
<feature type="domain" description="Flagellar hook-associated protein 2 C-terminal" evidence="8">
    <location>
        <begin position="244"/>
        <end position="397"/>
    </location>
</feature>
<keyword evidence="5" id="KW-0964">Secreted</keyword>
<evidence type="ECO:0000256" key="6">
    <source>
        <dbReference type="SAM" id="MobiDB-lite"/>
    </source>
</evidence>
<dbReference type="GO" id="GO:0005576">
    <property type="term" value="C:extracellular region"/>
    <property type="evidence" value="ECO:0007669"/>
    <property type="project" value="UniProtKB-SubCell"/>
</dbReference>
<comment type="caution">
    <text evidence="9">The sequence shown here is derived from an EMBL/GenBank/DDBJ whole genome shotgun (WGS) entry which is preliminary data.</text>
</comment>
<dbReference type="AlphaFoldDB" id="A0A254TNK8"/>
<keyword evidence="3" id="KW-0175">Coiled coil</keyword>
<comment type="function">
    <text evidence="5">Required for morphogenesis and for the elongation of the flagellar filament by facilitating polymerization of the flagellin monomers at the tip of growing filament. Forms a capping structure, which prevents flagellin subunits (transported through the central channel of the flagellum) from leaking out without polymerization at the distal end.</text>
</comment>
<dbReference type="InterPro" id="IPR010809">
    <property type="entry name" value="FliD_C"/>
</dbReference>
<proteinExistence type="inferred from homology"/>
<evidence type="ECO:0000313" key="10">
    <source>
        <dbReference type="Proteomes" id="UP000197535"/>
    </source>
</evidence>
<protein>
    <recommendedName>
        <fullName evidence="5">Flagellar hook-associated protein 2</fullName>
        <shortName evidence="5">HAP2</shortName>
    </recommendedName>
    <alternativeName>
        <fullName evidence="5">Flagellar cap protein</fullName>
    </alternativeName>
</protein>
<dbReference type="InterPro" id="IPR003481">
    <property type="entry name" value="FliD_N"/>
</dbReference>
<dbReference type="InterPro" id="IPR040026">
    <property type="entry name" value="FliD"/>
</dbReference>
<accession>A0A254TNK8</accession>
<comment type="subunit">
    <text evidence="2 5">Homopentamer.</text>
</comment>
<name>A0A254TNK8_9BURK</name>
<comment type="similarity">
    <text evidence="1 5">Belongs to the FliD family.</text>
</comment>
<dbReference type="GO" id="GO:0007155">
    <property type="term" value="P:cell adhesion"/>
    <property type="evidence" value="ECO:0007669"/>
    <property type="project" value="InterPro"/>
</dbReference>
<dbReference type="PANTHER" id="PTHR30288">
    <property type="entry name" value="FLAGELLAR CAP/ASSEMBLY PROTEIN FLID"/>
    <property type="match status" value="1"/>
</dbReference>
<keyword evidence="4 5" id="KW-0975">Bacterial flagellum</keyword>
<dbReference type="OrthoDB" id="9810816at2"/>
<evidence type="ECO:0000259" key="7">
    <source>
        <dbReference type="Pfam" id="PF02465"/>
    </source>
</evidence>
<keyword evidence="10" id="KW-1185">Reference proteome</keyword>
<evidence type="ECO:0000256" key="5">
    <source>
        <dbReference type="RuleBase" id="RU362066"/>
    </source>
</evidence>
<dbReference type="Pfam" id="PF07195">
    <property type="entry name" value="FliD_C"/>
    <property type="match status" value="2"/>
</dbReference>
<evidence type="ECO:0000256" key="2">
    <source>
        <dbReference type="ARBA" id="ARBA00011255"/>
    </source>
</evidence>
<evidence type="ECO:0000256" key="4">
    <source>
        <dbReference type="ARBA" id="ARBA00023143"/>
    </source>
</evidence>
<dbReference type="Proteomes" id="UP000197535">
    <property type="component" value="Unassembled WGS sequence"/>
</dbReference>
<dbReference type="GO" id="GO:0009424">
    <property type="term" value="C:bacterial-type flagellum hook"/>
    <property type="evidence" value="ECO:0007669"/>
    <property type="project" value="UniProtKB-UniRule"/>
</dbReference>
<evidence type="ECO:0000256" key="3">
    <source>
        <dbReference type="ARBA" id="ARBA00023054"/>
    </source>
</evidence>
<dbReference type="EMBL" id="LSTO01000001">
    <property type="protein sequence ID" value="OWW21298.1"/>
    <property type="molecule type" value="Genomic_DNA"/>
</dbReference>
<dbReference type="RefSeq" id="WP_088708155.1">
    <property type="nucleotide sequence ID" value="NZ_LSTO01000001.1"/>
</dbReference>
<comment type="subcellular location">
    <subcellularLocation>
        <location evidence="5">Secreted</location>
    </subcellularLocation>
    <subcellularLocation>
        <location evidence="5">Bacterial flagellum</location>
    </subcellularLocation>
</comment>
<gene>
    <name evidence="9" type="ORF">AYR66_19280</name>
</gene>
<feature type="region of interest" description="Disordered" evidence="6">
    <location>
        <begin position="566"/>
        <end position="586"/>
    </location>
</feature>
<organism evidence="9 10">
    <name type="scientific">Noviherbaspirillum denitrificans</name>
    <dbReference type="NCBI Taxonomy" id="1968433"/>
    <lineage>
        <taxon>Bacteria</taxon>
        <taxon>Pseudomonadati</taxon>
        <taxon>Pseudomonadota</taxon>
        <taxon>Betaproteobacteria</taxon>
        <taxon>Burkholderiales</taxon>
        <taxon>Oxalobacteraceae</taxon>
        <taxon>Noviherbaspirillum</taxon>
    </lineage>
</organism>
<feature type="domain" description="Flagellar hook-associated protein 2 C-terminal" evidence="8">
    <location>
        <begin position="800"/>
        <end position="877"/>
    </location>
</feature>
<dbReference type="Pfam" id="PF02465">
    <property type="entry name" value="FliD_N"/>
    <property type="match status" value="1"/>
</dbReference>
<sequence length="895" mass="88884">MALSSPGIGSNLDVNGLVSKLMNVESQPLTALQKKEASFQAKLSAYGTLKGALSSFQSAVSALNSVSKFQSMTASASDSSIFSASATSSATPGSYPITVSALAQAQTISSAAQASSTGAIGSGTATTLTFQFGTISGGTLTNGAYSGASFTQDATQTTGTVVIDSSNNSLQGIRDAINAAKLGVTASIVSDGNATTPYRLVLTSTSTGLSKSMKITSSGEDASITSLLGYDPAGTQNLTQNTAAQNASLTVNGLAITSASNSVTGAISGATINLSKVGSANLNIANDTSSIVSAVQALVTAYNTTNTQLNSLTRVDPNTKQAGILVGDSATQMIQARMRSTLSTALSGLGSNTLTNISQIGVTFLKNGTLSLDTAKLQSALAANPGEFAQLFAAFGKSTDSLVSYVSASGNAKPGSYPVSVTSLATQGKVTGSTAVTTPMTITAGVNDQLTLSIDGTSSTVTLAAGTYNTASALAAQLQAAINGNTTFSSASAKVSVAESAGVLTLTSDRYGSSSSVSVSGGTAITGLFGAAPTATPGKDVAGTINGVAATGAGQFLTAASGVQGTSLGSDKGTQERRSGSAAAGLTITGGSNDTLTLSIDGAPAVTATLTANTYTADTLVTEVQTQINAALTAAGQSGRVTVTHNGGVLSITSDKFGTASSVGAVSGNGATDLLGATQSNSRVATITAGVNDQLTMTVDGVSATVTLTAGTYTSALLAAHIQTATNTTQAFSVAGKSISVTQAGDVFKLTSNSSGNTSSVSVTGGNARTNLLGATQTETIGNATSNDAGDIKVQIIGGTTGARGSINFSQGYAYNLNTLINSMMSSSGPFASTTDGINRNIADLQRRAAVLNTQLTATEKRYRAQFTALDTLIGKLSTTSSFLSQQLANLPKSS</sequence>
<evidence type="ECO:0000259" key="8">
    <source>
        <dbReference type="Pfam" id="PF07195"/>
    </source>
</evidence>
<dbReference type="GO" id="GO:0009421">
    <property type="term" value="C:bacterial-type flagellum filament cap"/>
    <property type="evidence" value="ECO:0007669"/>
    <property type="project" value="InterPro"/>
</dbReference>
<reference evidence="9 10" key="1">
    <citation type="submission" date="2016-02" db="EMBL/GenBank/DDBJ databases">
        <authorList>
            <person name="Wen L."/>
            <person name="He K."/>
            <person name="Yang H."/>
        </authorList>
    </citation>
    <scope>NUCLEOTIDE SEQUENCE [LARGE SCALE GENOMIC DNA]</scope>
    <source>
        <strain evidence="9 10">TSA40</strain>
    </source>
</reference>
<dbReference type="GO" id="GO:0071973">
    <property type="term" value="P:bacterial-type flagellum-dependent cell motility"/>
    <property type="evidence" value="ECO:0007669"/>
    <property type="project" value="TreeGrafter"/>
</dbReference>
<evidence type="ECO:0000256" key="1">
    <source>
        <dbReference type="ARBA" id="ARBA00009764"/>
    </source>
</evidence>
<evidence type="ECO:0000313" key="9">
    <source>
        <dbReference type="EMBL" id="OWW21298.1"/>
    </source>
</evidence>
<feature type="domain" description="Flagellar hook-associated protein 2 N-terminal" evidence="7">
    <location>
        <begin position="10"/>
        <end position="106"/>
    </location>
</feature>